<comment type="caution">
    <text evidence="2">The sequence shown here is derived from an EMBL/GenBank/DDBJ whole genome shotgun (WGS) entry which is preliminary data.</text>
</comment>
<keyword evidence="1" id="KW-0732">Signal</keyword>
<name>A0A1Z5KSU1_FISSO</name>
<feature type="signal peptide" evidence="1">
    <location>
        <begin position="1"/>
        <end position="20"/>
    </location>
</feature>
<sequence length="160" mass="18022">MKLFSGFFLTFFYLISAAHCFLVPPPIISPHRPCFQTPRDMDEGLDDSLRPPPFNLRKESILFDSNATTMANNNALRIWRFMRRRLPLWLTGTQSDENPWGAIYNTLLVRFPTLVAGVLYGKNVIQGHPLIVDLGDGPFEVPPLVVIGILASILRVPKSS</sequence>
<organism evidence="2 3">
    <name type="scientific">Fistulifera solaris</name>
    <name type="common">Oleaginous diatom</name>
    <dbReference type="NCBI Taxonomy" id="1519565"/>
    <lineage>
        <taxon>Eukaryota</taxon>
        <taxon>Sar</taxon>
        <taxon>Stramenopiles</taxon>
        <taxon>Ochrophyta</taxon>
        <taxon>Bacillariophyta</taxon>
        <taxon>Bacillariophyceae</taxon>
        <taxon>Bacillariophycidae</taxon>
        <taxon>Naviculales</taxon>
        <taxon>Naviculaceae</taxon>
        <taxon>Fistulifera</taxon>
    </lineage>
</organism>
<dbReference type="EMBL" id="BDSP01000285">
    <property type="protein sequence ID" value="GAX29162.1"/>
    <property type="molecule type" value="Genomic_DNA"/>
</dbReference>
<gene>
    <name evidence="2" type="ORF">FisN_7Hu237</name>
</gene>
<dbReference type="Proteomes" id="UP000198406">
    <property type="component" value="Unassembled WGS sequence"/>
</dbReference>
<accession>A0A1Z5KSU1</accession>
<evidence type="ECO:0000313" key="3">
    <source>
        <dbReference type="Proteomes" id="UP000198406"/>
    </source>
</evidence>
<dbReference type="AlphaFoldDB" id="A0A1Z5KSU1"/>
<dbReference type="InParanoid" id="A0A1Z5KSU1"/>
<proteinExistence type="predicted"/>
<evidence type="ECO:0000256" key="1">
    <source>
        <dbReference type="SAM" id="SignalP"/>
    </source>
</evidence>
<feature type="chain" id="PRO_5012554840" evidence="1">
    <location>
        <begin position="21"/>
        <end position="160"/>
    </location>
</feature>
<protein>
    <submittedName>
        <fullName evidence="2">Uncharacterized protein</fullName>
    </submittedName>
</protein>
<keyword evidence="3" id="KW-1185">Reference proteome</keyword>
<reference evidence="2 3" key="1">
    <citation type="journal article" date="2015" name="Plant Cell">
        <title>Oil accumulation by the oleaginous diatom Fistulifera solaris as revealed by the genome and transcriptome.</title>
        <authorList>
            <person name="Tanaka T."/>
            <person name="Maeda Y."/>
            <person name="Veluchamy A."/>
            <person name="Tanaka M."/>
            <person name="Abida H."/>
            <person name="Marechal E."/>
            <person name="Bowler C."/>
            <person name="Muto M."/>
            <person name="Sunaga Y."/>
            <person name="Tanaka M."/>
            <person name="Yoshino T."/>
            <person name="Taniguchi T."/>
            <person name="Fukuda Y."/>
            <person name="Nemoto M."/>
            <person name="Matsumoto M."/>
            <person name="Wong P.S."/>
            <person name="Aburatani S."/>
            <person name="Fujibuchi W."/>
        </authorList>
    </citation>
    <scope>NUCLEOTIDE SEQUENCE [LARGE SCALE GENOMIC DNA]</scope>
    <source>
        <strain evidence="2 3">JPCC DA0580</strain>
    </source>
</reference>
<dbReference type="OrthoDB" id="45985at2759"/>
<evidence type="ECO:0000313" key="2">
    <source>
        <dbReference type="EMBL" id="GAX29162.1"/>
    </source>
</evidence>